<dbReference type="Proteomes" id="UP001066276">
    <property type="component" value="Chromosome 2_1"/>
</dbReference>
<protein>
    <submittedName>
        <fullName evidence="2">Uncharacterized protein</fullName>
    </submittedName>
</protein>
<reference evidence="2" key="1">
    <citation type="journal article" date="2022" name="bioRxiv">
        <title>Sequencing and chromosome-scale assembly of the giantPleurodeles waltlgenome.</title>
        <authorList>
            <person name="Brown T."/>
            <person name="Elewa A."/>
            <person name="Iarovenko S."/>
            <person name="Subramanian E."/>
            <person name="Araus A.J."/>
            <person name="Petzold A."/>
            <person name="Susuki M."/>
            <person name="Suzuki K.-i.T."/>
            <person name="Hayashi T."/>
            <person name="Toyoda A."/>
            <person name="Oliveira C."/>
            <person name="Osipova E."/>
            <person name="Leigh N.D."/>
            <person name="Simon A."/>
            <person name="Yun M.H."/>
        </authorList>
    </citation>
    <scope>NUCLEOTIDE SEQUENCE</scope>
    <source>
        <strain evidence="2">20211129_DDA</strain>
        <tissue evidence="2">Liver</tissue>
    </source>
</reference>
<keyword evidence="3" id="KW-1185">Reference proteome</keyword>
<evidence type="ECO:0000256" key="1">
    <source>
        <dbReference type="SAM" id="MobiDB-lite"/>
    </source>
</evidence>
<proteinExistence type="predicted"/>
<comment type="caution">
    <text evidence="2">The sequence shown here is derived from an EMBL/GenBank/DDBJ whole genome shotgun (WGS) entry which is preliminary data.</text>
</comment>
<evidence type="ECO:0000313" key="3">
    <source>
        <dbReference type="Proteomes" id="UP001066276"/>
    </source>
</evidence>
<dbReference type="EMBL" id="JANPWB010000003">
    <property type="protein sequence ID" value="KAJ1203385.1"/>
    <property type="molecule type" value="Genomic_DNA"/>
</dbReference>
<feature type="region of interest" description="Disordered" evidence="1">
    <location>
        <begin position="27"/>
        <end position="99"/>
    </location>
</feature>
<evidence type="ECO:0000313" key="2">
    <source>
        <dbReference type="EMBL" id="KAJ1203385.1"/>
    </source>
</evidence>
<sequence length="117" mass="12010">MQRWGRGKDLLPEAGLVGLEAATWAERAAAGPRADESVETLGGAPGAGAAPPGEQVSHAAVDERLGGWVPRGRGVRSEWPGGAGCGAGRKLDSPAPSSGSCWCPLPPLKFAEREEEL</sequence>
<accession>A0AAV7VTN6</accession>
<gene>
    <name evidence="2" type="ORF">NDU88_007172</name>
</gene>
<dbReference type="AlphaFoldDB" id="A0AAV7VTN6"/>
<organism evidence="2 3">
    <name type="scientific">Pleurodeles waltl</name>
    <name type="common">Iberian ribbed newt</name>
    <dbReference type="NCBI Taxonomy" id="8319"/>
    <lineage>
        <taxon>Eukaryota</taxon>
        <taxon>Metazoa</taxon>
        <taxon>Chordata</taxon>
        <taxon>Craniata</taxon>
        <taxon>Vertebrata</taxon>
        <taxon>Euteleostomi</taxon>
        <taxon>Amphibia</taxon>
        <taxon>Batrachia</taxon>
        <taxon>Caudata</taxon>
        <taxon>Salamandroidea</taxon>
        <taxon>Salamandridae</taxon>
        <taxon>Pleurodelinae</taxon>
        <taxon>Pleurodeles</taxon>
    </lineage>
</organism>
<name>A0AAV7VTN6_PLEWA</name>